<dbReference type="RefSeq" id="XP_025494250.1">
    <property type="nucleotide sequence ID" value="XM_025636871.1"/>
</dbReference>
<evidence type="ECO:0000313" key="2">
    <source>
        <dbReference type="Proteomes" id="UP000248340"/>
    </source>
</evidence>
<proteinExistence type="predicted"/>
<dbReference type="GeneID" id="37139612"/>
<name>A0A319CHY9_9EURO</name>
<sequence length="186" mass="20543">MCQRSVLRYLRHSHAQSDTSHFLIHFSEPELAATSTEHLLSSCFSNKPKILEATEEVRTSERAVELRPVWRTSSNDSRIVEPSPATGLDLGLLPCLLSHPSADMWDSAVILGSQTNAKLAVAELGRFVYAGQFWFLLLKSASAPLFFPSSHGALSTLTQGISCPEEFDTNDVNASNRERFARGCTF</sequence>
<dbReference type="EMBL" id="KZ821686">
    <property type="protein sequence ID" value="PYH84050.1"/>
    <property type="molecule type" value="Genomic_DNA"/>
</dbReference>
<dbReference type="Proteomes" id="UP000248340">
    <property type="component" value="Unassembled WGS sequence"/>
</dbReference>
<protein>
    <submittedName>
        <fullName evidence="1">Uncharacterized protein</fullName>
    </submittedName>
</protein>
<accession>A0A319CHY9</accession>
<dbReference type="VEuPathDB" id="FungiDB:BO82DRAFT_362924"/>
<keyword evidence="2" id="KW-1185">Reference proteome</keyword>
<organism evidence="1 2">
    <name type="scientific">Aspergillus uvarum CBS 121591</name>
    <dbReference type="NCBI Taxonomy" id="1448315"/>
    <lineage>
        <taxon>Eukaryota</taxon>
        <taxon>Fungi</taxon>
        <taxon>Dikarya</taxon>
        <taxon>Ascomycota</taxon>
        <taxon>Pezizomycotina</taxon>
        <taxon>Eurotiomycetes</taxon>
        <taxon>Eurotiomycetidae</taxon>
        <taxon>Eurotiales</taxon>
        <taxon>Aspergillaceae</taxon>
        <taxon>Aspergillus</taxon>
        <taxon>Aspergillus subgen. Circumdati</taxon>
    </lineage>
</organism>
<evidence type="ECO:0000313" key="1">
    <source>
        <dbReference type="EMBL" id="PYH84050.1"/>
    </source>
</evidence>
<gene>
    <name evidence="1" type="ORF">BO82DRAFT_362924</name>
</gene>
<reference evidence="1 2" key="1">
    <citation type="submission" date="2016-12" db="EMBL/GenBank/DDBJ databases">
        <title>The genomes of Aspergillus section Nigri reveals drivers in fungal speciation.</title>
        <authorList>
            <consortium name="DOE Joint Genome Institute"/>
            <person name="Vesth T.C."/>
            <person name="Nybo J."/>
            <person name="Theobald S."/>
            <person name="Brandl J."/>
            <person name="Frisvad J.C."/>
            <person name="Nielsen K.F."/>
            <person name="Lyhne E.K."/>
            <person name="Kogle M.E."/>
            <person name="Kuo A."/>
            <person name="Riley R."/>
            <person name="Clum A."/>
            <person name="Nolan M."/>
            <person name="Lipzen A."/>
            <person name="Salamov A."/>
            <person name="Henrissat B."/>
            <person name="Wiebenga A."/>
            <person name="De Vries R.P."/>
            <person name="Grigoriev I.V."/>
            <person name="Mortensen U.H."/>
            <person name="Andersen M.R."/>
            <person name="Baker S.E."/>
        </authorList>
    </citation>
    <scope>NUCLEOTIDE SEQUENCE [LARGE SCALE GENOMIC DNA]</scope>
    <source>
        <strain evidence="1 2">CBS 121591</strain>
    </source>
</reference>
<dbReference type="AlphaFoldDB" id="A0A319CHY9"/>